<sequence>MFPDIPSQLLPYADEHEHLIRALIYLETEAGSSWYTESEAVDLLREADIAGRAYIQYVQKQSGYHDRFFTNMAKYLVALSENLSKRLHEDPLVTPALGETFTVDETRPSSGGALGVALIHAMENICMRIQELKVEEFVETKLENTALRARQKAAFTRMVNELYDKAFAQNATTLEDLEKYSNIVKEKRSLSINTSTESELDQMVWYCHRVELVLGDVRVMMDRHENDKKDEFWKTSILKWCQLASDCCEELKAEVTQYLDVFPNSLLPRSALKSLPTIDAKKLTGRLYLNLFIKYSNALTEFANVVVGAMKKAEARKLKAEVECLYAQNLLDLYERQLGTTRPTESSDPPSLIHLLESTRDYSLDDYVNFVVGLRFKQARRISILSEVWNLRLNWSRGREGFEKSEKKMDLDLLEPDIQKSLEELTSDGRDHARAPQTLGWWDLDE</sequence>
<organism evidence="1 2">
    <name type="scientific">Rhizoctonia solani</name>
    <dbReference type="NCBI Taxonomy" id="456999"/>
    <lineage>
        <taxon>Eukaryota</taxon>
        <taxon>Fungi</taxon>
        <taxon>Dikarya</taxon>
        <taxon>Basidiomycota</taxon>
        <taxon>Agaricomycotina</taxon>
        <taxon>Agaricomycetes</taxon>
        <taxon>Cantharellales</taxon>
        <taxon>Ceratobasidiaceae</taxon>
        <taxon>Rhizoctonia</taxon>
    </lineage>
</organism>
<name>A0A0K6GCF3_9AGAM</name>
<evidence type="ECO:0000313" key="1">
    <source>
        <dbReference type="EMBL" id="CUA76160.1"/>
    </source>
</evidence>
<evidence type="ECO:0000313" key="2">
    <source>
        <dbReference type="Proteomes" id="UP000044841"/>
    </source>
</evidence>
<dbReference type="Proteomes" id="UP000044841">
    <property type="component" value="Unassembled WGS sequence"/>
</dbReference>
<reference evidence="1 2" key="1">
    <citation type="submission" date="2015-07" db="EMBL/GenBank/DDBJ databases">
        <authorList>
            <person name="Noorani M."/>
        </authorList>
    </citation>
    <scope>NUCLEOTIDE SEQUENCE [LARGE SCALE GENOMIC DNA]</scope>
    <source>
        <strain evidence="1">BBA 69670</strain>
    </source>
</reference>
<protein>
    <submittedName>
        <fullName evidence="1">Uncharacterized protein</fullName>
    </submittedName>
</protein>
<keyword evidence="2" id="KW-1185">Reference proteome</keyword>
<dbReference type="EMBL" id="CYGV01001634">
    <property type="protein sequence ID" value="CUA76160.1"/>
    <property type="molecule type" value="Genomic_DNA"/>
</dbReference>
<gene>
    <name evidence="1" type="ORF">RSOLAG22IIIB_06116</name>
</gene>
<accession>A0A0K6GCF3</accession>
<dbReference type="AlphaFoldDB" id="A0A0K6GCF3"/>
<proteinExistence type="predicted"/>